<evidence type="ECO:0000313" key="4">
    <source>
        <dbReference type="Proteomes" id="UP001217089"/>
    </source>
</evidence>
<feature type="coiled-coil region" evidence="1">
    <location>
        <begin position="88"/>
        <end position="271"/>
    </location>
</feature>
<accession>A0ABQ9EFG2</accession>
<name>A0ABQ9EFG2_TEGGR</name>
<feature type="region of interest" description="Disordered" evidence="2">
    <location>
        <begin position="328"/>
        <end position="425"/>
    </location>
</feature>
<feature type="region of interest" description="Disordered" evidence="2">
    <location>
        <begin position="1"/>
        <end position="87"/>
    </location>
</feature>
<dbReference type="Proteomes" id="UP001217089">
    <property type="component" value="Unassembled WGS sequence"/>
</dbReference>
<gene>
    <name evidence="3" type="ORF">KUTeg_017503</name>
</gene>
<comment type="caution">
    <text evidence="3">The sequence shown here is derived from an EMBL/GenBank/DDBJ whole genome shotgun (WGS) entry which is preliminary data.</text>
</comment>
<feature type="compositionally biased region" description="Low complexity" evidence="2">
    <location>
        <begin position="10"/>
        <end position="21"/>
    </location>
</feature>
<dbReference type="EMBL" id="JARBDR010000903">
    <property type="protein sequence ID" value="KAJ8303920.1"/>
    <property type="molecule type" value="Genomic_DNA"/>
</dbReference>
<feature type="compositionally biased region" description="Basic and acidic residues" evidence="2">
    <location>
        <begin position="31"/>
        <end position="40"/>
    </location>
</feature>
<sequence>MAVTRDSFISKKMGSASSRSSQVQALQAEPTYRELGEKSKPTSTTPKKVRKVGFETESPQVPANTAEVEKSSLPPLFSPTEDVQDIRDPEINNNLKDLEKQLAESESEKLDLLDMIDTLQQRVEYLETQNEIKKQNDNITETLYAKDQYITKLEKDQQTLKDETTKLKLKHKKRIKTLTSQLNEAKQETSIQLFELKDEINRLTTENESLQGLVKNENSKSLGESSGATDLNKMKIVLELSNQISEQTDKIKELEKSLLDKDKTIEQLRSNSHASTKPDALKYFNKKYDSGDLLKASYEGNVESAQAESLRKLSVGLSHYDKTQDSNVYNYRNESSDEEELRGLSGASRDSGIGSGKKNGRNGSAKKPASRLSTLSDSDWETDEYPMTNTKIRSAPPEKQAKRVLSRVSSVSTKTLSDGEDDAYL</sequence>
<dbReference type="PANTHER" id="PTHR38580:SF1">
    <property type="entry name" value="COILED-COIL DOMAIN-CONTAINING PROTEIN 192"/>
    <property type="match status" value="1"/>
</dbReference>
<dbReference type="PANTHER" id="PTHR38580">
    <property type="entry name" value="COILED-COIL DOMAIN-CONTAINING PROTEIN 192"/>
    <property type="match status" value="1"/>
</dbReference>
<organism evidence="3 4">
    <name type="scientific">Tegillarca granosa</name>
    <name type="common">Malaysian cockle</name>
    <name type="synonym">Anadara granosa</name>
    <dbReference type="NCBI Taxonomy" id="220873"/>
    <lineage>
        <taxon>Eukaryota</taxon>
        <taxon>Metazoa</taxon>
        <taxon>Spiralia</taxon>
        <taxon>Lophotrochozoa</taxon>
        <taxon>Mollusca</taxon>
        <taxon>Bivalvia</taxon>
        <taxon>Autobranchia</taxon>
        <taxon>Pteriomorphia</taxon>
        <taxon>Arcoida</taxon>
        <taxon>Arcoidea</taxon>
        <taxon>Arcidae</taxon>
        <taxon>Tegillarca</taxon>
    </lineage>
</organism>
<reference evidence="3 4" key="1">
    <citation type="submission" date="2022-12" db="EMBL/GenBank/DDBJ databases">
        <title>Chromosome-level genome of Tegillarca granosa.</title>
        <authorList>
            <person name="Kim J."/>
        </authorList>
    </citation>
    <scope>NUCLEOTIDE SEQUENCE [LARGE SCALE GENOMIC DNA]</scope>
    <source>
        <strain evidence="3">Teg-2019</strain>
        <tissue evidence="3">Adductor muscle</tissue>
    </source>
</reference>
<protein>
    <submittedName>
        <fullName evidence="3">Uncharacterized protein</fullName>
    </submittedName>
</protein>
<evidence type="ECO:0000256" key="1">
    <source>
        <dbReference type="SAM" id="Coils"/>
    </source>
</evidence>
<dbReference type="InterPro" id="IPR038817">
    <property type="entry name" value="CCDC192"/>
</dbReference>
<evidence type="ECO:0000313" key="3">
    <source>
        <dbReference type="EMBL" id="KAJ8303920.1"/>
    </source>
</evidence>
<keyword evidence="1" id="KW-0175">Coiled coil</keyword>
<proteinExistence type="predicted"/>
<feature type="compositionally biased region" description="Polar residues" evidence="2">
    <location>
        <begin position="407"/>
        <end position="416"/>
    </location>
</feature>
<evidence type="ECO:0000256" key="2">
    <source>
        <dbReference type="SAM" id="MobiDB-lite"/>
    </source>
</evidence>
<keyword evidence="4" id="KW-1185">Reference proteome</keyword>